<evidence type="ECO:0000256" key="1">
    <source>
        <dbReference type="SAM" id="MobiDB-lite"/>
    </source>
</evidence>
<dbReference type="PANTHER" id="PTHR37325">
    <property type="entry name" value="OXIDOREDUCTASE 21 KDA SUBUNIT, PUTATIVE (AFU_ORTHOLOGUE AFUA_4G05910)-RELATED"/>
    <property type="match status" value="1"/>
</dbReference>
<feature type="region of interest" description="Disordered" evidence="1">
    <location>
        <begin position="219"/>
        <end position="247"/>
    </location>
</feature>
<comment type="caution">
    <text evidence="2">The sequence shown here is derived from an EMBL/GenBank/DDBJ whole genome shotgun (WGS) entry which is preliminary data.</text>
</comment>
<dbReference type="STRING" id="1658172.A0A1B7NR12"/>
<dbReference type="PANTHER" id="PTHR37325:SF1">
    <property type="entry name" value="OXIDOREDUCTASE 21 KDA SUBUNIT, PUTATIVE (AFU_ORTHOLOGUE AFUA_4G05910)-RELATED"/>
    <property type="match status" value="1"/>
</dbReference>
<evidence type="ECO:0008006" key="4">
    <source>
        <dbReference type="Google" id="ProtNLM"/>
    </source>
</evidence>
<organism evidence="2 3">
    <name type="scientific">Emergomyces africanus</name>
    <dbReference type="NCBI Taxonomy" id="1955775"/>
    <lineage>
        <taxon>Eukaryota</taxon>
        <taxon>Fungi</taxon>
        <taxon>Dikarya</taxon>
        <taxon>Ascomycota</taxon>
        <taxon>Pezizomycotina</taxon>
        <taxon>Eurotiomycetes</taxon>
        <taxon>Eurotiomycetidae</taxon>
        <taxon>Onygenales</taxon>
        <taxon>Ajellomycetaceae</taxon>
        <taxon>Emergomyces</taxon>
    </lineage>
</organism>
<protein>
    <recommendedName>
        <fullName evidence="4">NADH-ubiquinone oxidoreductase 21.3 kDa subunit</fullName>
    </recommendedName>
</protein>
<dbReference type="InterPro" id="IPR016813">
    <property type="entry name" value="NADH_Ub_cplx-1_21kDa"/>
</dbReference>
<keyword evidence="3" id="KW-1185">Reference proteome</keyword>
<dbReference type="Proteomes" id="UP000091918">
    <property type="component" value="Unassembled WGS sequence"/>
</dbReference>
<accession>A0A1B7NR12</accession>
<evidence type="ECO:0000313" key="2">
    <source>
        <dbReference type="EMBL" id="OAX79244.1"/>
    </source>
</evidence>
<dbReference type="EMBL" id="LGUA01001097">
    <property type="protein sequence ID" value="OAX79244.1"/>
    <property type="molecule type" value="Genomic_DNA"/>
</dbReference>
<reference evidence="2 3" key="1">
    <citation type="submission" date="2015-07" db="EMBL/GenBank/DDBJ databases">
        <title>Emmonsia species relationships and genome sequence.</title>
        <authorList>
            <person name="Cuomo C.A."/>
            <person name="Schwartz I.S."/>
            <person name="Kenyon C."/>
            <person name="de Hoog G.S."/>
            <person name="Govender N.P."/>
            <person name="Botha A."/>
            <person name="Moreno L."/>
            <person name="de Vries M."/>
            <person name="Munoz J.F."/>
            <person name="Stielow J.B."/>
        </authorList>
    </citation>
    <scope>NUCLEOTIDE SEQUENCE [LARGE SCALE GENOMIC DNA]</scope>
    <source>
        <strain evidence="2 3">CBS 136260</strain>
    </source>
</reference>
<name>A0A1B7NR12_9EURO</name>
<dbReference type="OrthoDB" id="2093493at2759"/>
<proteinExistence type="predicted"/>
<evidence type="ECO:0000313" key="3">
    <source>
        <dbReference type="Proteomes" id="UP000091918"/>
    </source>
</evidence>
<dbReference type="CDD" id="cd22849">
    <property type="entry name" value="NuzM"/>
    <property type="match status" value="1"/>
</dbReference>
<gene>
    <name evidence="2" type="ORF">ACJ72_06439</name>
</gene>
<dbReference type="AlphaFoldDB" id="A0A1B7NR12"/>
<sequence>MIPQLDDDIIIAKASLNLYLVRLRQNMRLKSPRKNFQFNEPRSCSWDAVDPAIESGKVRECDPCSPGTINDNPIPFVSSLVHTKYTLQSTGIWELIRRVFAVDPSRSNGVPLNPQFRNPTPGALAPQSYDDPVTIPAGDIADNPYWKRDGRRNYARPSVMKQADIVGLLTVGSEAAPKADVLQIGDAGARQLVEVKQQGDEHGLAAFFAKEKNVQGVLDSQGLPPMAPNLNPASRYELGSEHGYPSR</sequence>